<dbReference type="Gene3D" id="1.10.357.10">
    <property type="entry name" value="Tetracycline Repressor, domain 2"/>
    <property type="match status" value="1"/>
</dbReference>
<dbReference type="InterPro" id="IPR050109">
    <property type="entry name" value="HTH-type_TetR-like_transc_reg"/>
</dbReference>
<dbReference type="InterPro" id="IPR001647">
    <property type="entry name" value="HTH_TetR"/>
</dbReference>
<dbReference type="GO" id="GO:0003700">
    <property type="term" value="F:DNA-binding transcription factor activity"/>
    <property type="evidence" value="ECO:0007669"/>
    <property type="project" value="TreeGrafter"/>
</dbReference>
<keyword evidence="3" id="KW-0804">Transcription</keyword>
<dbReference type="Pfam" id="PF00440">
    <property type="entry name" value="TetR_N"/>
    <property type="match status" value="1"/>
</dbReference>
<feature type="compositionally biased region" description="Polar residues" evidence="5">
    <location>
        <begin position="93"/>
        <end position="105"/>
    </location>
</feature>
<dbReference type="EMBL" id="QOCE01000011">
    <property type="protein sequence ID" value="RBW60534.1"/>
    <property type="molecule type" value="Genomic_DNA"/>
</dbReference>
<comment type="caution">
    <text evidence="7">The sequence shown here is derived from an EMBL/GenBank/DDBJ whole genome shotgun (WGS) entry which is preliminary data.</text>
</comment>
<evidence type="ECO:0000256" key="5">
    <source>
        <dbReference type="SAM" id="MobiDB-lite"/>
    </source>
</evidence>
<name>A0A366XAK0_9RHOB</name>
<dbReference type="GO" id="GO:0000976">
    <property type="term" value="F:transcription cis-regulatory region binding"/>
    <property type="evidence" value="ECO:0007669"/>
    <property type="project" value="TreeGrafter"/>
</dbReference>
<evidence type="ECO:0000256" key="2">
    <source>
        <dbReference type="ARBA" id="ARBA00023125"/>
    </source>
</evidence>
<evidence type="ECO:0000256" key="3">
    <source>
        <dbReference type="ARBA" id="ARBA00023163"/>
    </source>
</evidence>
<evidence type="ECO:0000256" key="4">
    <source>
        <dbReference type="PROSITE-ProRule" id="PRU00335"/>
    </source>
</evidence>
<accession>A0A366XAK0</accession>
<evidence type="ECO:0000259" key="6">
    <source>
        <dbReference type="PROSITE" id="PS50977"/>
    </source>
</evidence>
<evidence type="ECO:0000313" key="8">
    <source>
        <dbReference type="Proteomes" id="UP000252706"/>
    </source>
</evidence>
<feature type="domain" description="HTH tetR-type" evidence="6">
    <location>
        <begin position="118"/>
        <end position="178"/>
    </location>
</feature>
<dbReference type="PANTHER" id="PTHR30055:SF234">
    <property type="entry name" value="HTH-TYPE TRANSCRIPTIONAL REGULATOR BETI"/>
    <property type="match status" value="1"/>
</dbReference>
<dbReference type="PROSITE" id="PS50977">
    <property type="entry name" value="HTH_TETR_2"/>
    <property type="match status" value="1"/>
</dbReference>
<dbReference type="Proteomes" id="UP000252706">
    <property type="component" value="Unassembled WGS sequence"/>
</dbReference>
<dbReference type="InterPro" id="IPR009057">
    <property type="entry name" value="Homeodomain-like_sf"/>
</dbReference>
<organism evidence="7 8">
    <name type="scientific">Phaeobacter gallaeciensis</name>
    <dbReference type="NCBI Taxonomy" id="60890"/>
    <lineage>
        <taxon>Bacteria</taxon>
        <taxon>Pseudomonadati</taxon>
        <taxon>Pseudomonadota</taxon>
        <taxon>Alphaproteobacteria</taxon>
        <taxon>Rhodobacterales</taxon>
        <taxon>Roseobacteraceae</taxon>
        <taxon>Phaeobacter</taxon>
    </lineage>
</organism>
<proteinExistence type="predicted"/>
<evidence type="ECO:0000313" key="7">
    <source>
        <dbReference type="EMBL" id="RBW60534.1"/>
    </source>
</evidence>
<protein>
    <recommendedName>
        <fullName evidence="6">HTH tetR-type domain-containing protein</fullName>
    </recommendedName>
</protein>
<keyword evidence="2 4" id="KW-0238">DNA-binding</keyword>
<dbReference type="PANTHER" id="PTHR30055">
    <property type="entry name" value="HTH-TYPE TRANSCRIPTIONAL REGULATOR RUTR"/>
    <property type="match status" value="1"/>
</dbReference>
<sequence>MVAVGRSIGSSVECADVHSAQCRICGSGYHSGQPCHAVGPWQYWTDQHHALRPNASGVGSGVVGAWGIPAAIGHSGRDFDRVGGGLGAADGATTQGKGTDMSKSGSDGYRPSKQARSVRSEQLLLEAGEALFAENGYQSTKVTDIIERSGCSTGTFYHRFTDKEGLARLMIERFIDEADHVIQSLDLNRDIHGDLPQMLAYLAGGLHDSMTERLGVYRASQRLNTLSSDRSADTGVLVAPLEAHVMTYLDQYRDQITAADPDEALRHALQLIIMVTLQTRLGAGRLFPRDKAGLTQMLVQASLGLLQQGDRS</sequence>
<gene>
    <name evidence="7" type="ORF">DS909_03670</name>
</gene>
<dbReference type="OrthoDB" id="8478851at2"/>
<dbReference type="SUPFAM" id="SSF46689">
    <property type="entry name" value="Homeodomain-like"/>
    <property type="match status" value="1"/>
</dbReference>
<feature type="DNA-binding region" description="H-T-H motif" evidence="4">
    <location>
        <begin position="141"/>
        <end position="160"/>
    </location>
</feature>
<keyword evidence="1" id="KW-0805">Transcription regulation</keyword>
<feature type="region of interest" description="Disordered" evidence="5">
    <location>
        <begin position="86"/>
        <end position="115"/>
    </location>
</feature>
<evidence type="ECO:0000256" key="1">
    <source>
        <dbReference type="ARBA" id="ARBA00023015"/>
    </source>
</evidence>
<dbReference type="AlphaFoldDB" id="A0A366XAK0"/>
<dbReference type="PRINTS" id="PR00455">
    <property type="entry name" value="HTHTETR"/>
</dbReference>
<reference evidence="7 8" key="1">
    <citation type="submission" date="2018-07" db="EMBL/GenBank/DDBJ databases">
        <title>Modular assembly of carbohydrate-degrading microbial communities in the ocean.</title>
        <authorList>
            <person name="Enke T.N."/>
            <person name="Datta M.S."/>
            <person name="Schwartzman J.A."/>
            <person name="Cermak N."/>
            <person name="Schmitz D.A."/>
            <person name="Barrere J."/>
            <person name="Cordero O.X."/>
        </authorList>
    </citation>
    <scope>NUCLEOTIDE SEQUENCE [LARGE SCALE GENOMIC DNA]</scope>
    <source>
        <strain evidence="7 8">C3M10</strain>
    </source>
</reference>